<dbReference type="Gene3D" id="3.30.70.270">
    <property type="match status" value="1"/>
</dbReference>
<evidence type="ECO:0008006" key="11">
    <source>
        <dbReference type="Google" id="ProtNLM"/>
    </source>
</evidence>
<dbReference type="SMART" id="SM00267">
    <property type="entry name" value="GGDEF"/>
    <property type="match status" value="1"/>
</dbReference>
<feature type="domain" description="PAS" evidence="5">
    <location>
        <begin position="263"/>
        <end position="308"/>
    </location>
</feature>
<dbReference type="Pfam" id="PF00563">
    <property type="entry name" value="EAL"/>
    <property type="match status" value="1"/>
</dbReference>
<dbReference type="InterPro" id="IPR000700">
    <property type="entry name" value="PAS-assoc_C"/>
</dbReference>
<dbReference type="CDD" id="cd01949">
    <property type="entry name" value="GGDEF"/>
    <property type="match status" value="1"/>
</dbReference>
<dbReference type="PROSITE" id="PS50887">
    <property type="entry name" value="GGDEF"/>
    <property type="match status" value="1"/>
</dbReference>
<dbReference type="SUPFAM" id="SSF52172">
    <property type="entry name" value="CheY-like"/>
    <property type="match status" value="1"/>
</dbReference>
<evidence type="ECO:0000256" key="3">
    <source>
        <dbReference type="SAM" id="MobiDB-lite"/>
    </source>
</evidence>
<evidence type="ECO:0000256" key="2">
    <source>
        <dbReference type="PROSITE-ProRule" id="PRU00169"/>
    </source>
</evidence>
<feature type="domain" description="PAC" evidence="6">
    <location>
        <begin position="333"/>
        <end position="385"/>
    </location>
</feature>
<evidence type="ECO:0000313" key="9">
    <source>
        <dbReference type="EMBL" id="GFO67104.1"/>
    </source>
</evidence>
<sequence length="856" mass="96323">MTETTPNYLPLILIVDHDDLSHGMVQKSLEKGGFRTVRAPDHTDPLPLFIEKQPDLVLLELEGPGCTGLESCRRIRSLVLGRHTPILVVTGNDEGDLVHRAFEAGASDFVAKSGNPDLLVYRARCLMRNGRLLKNLQQSEDRLARVQQIARLGDWEWSPENGRFWKSQQMFAILGTSQEADSGTLTGFLQQVAPKDRDLVREHFERALDDPAGCDFECRIVRGDGSERLVWIYGRREPTGAPRSVHLLGTLQDVTEVRRSEARSRMLKEAVDSLQIGITFSDAHGRIVYLNPAEARMHGFEVEELIGREARAFAATPHRRQTPPNRLTDGTTWRRESVNVRRNGEEFPVLLTSIPVLDREQRYLGIVTTCEDISERKENEERINRLAYYDNLTGLPNRSMFLERLHQCLAQAGRDGDVLSLVFLDLDNFKDINDTLGHGAGDKLLYEVALRLSECIRESDLLARLGGDEFVVLLTSISCQDRVAAAVQRMLDIFQEPFEIEGRTVYSSASIGIALFPDDSHDASSLFRSADTAMYHAKSEGRGRFRFFSEEMNHKILHRVALENALRQGLERGEFFLHYQPQWDLRTNRMVGAEVLLRWQSADFGLMLPSEFISLTEDSGLILGIGEWVLRSACQQARLWARQGHPEFRVAVNVSSKQLKQQDFVAMLNQVILETGVDPKSLELEFTESVIMENAERTIETLEALKDMGVQLSIDDFGTGYSSLNYLKHFPVDRIKIDRSFVADVSRSTDDAAIVEAIITMAQSLSLKVLAEGVENSDQLHHLSQLGCDEVQGFYLAMPMPADALEGSLGREHGRRVGKHEVTEWFDSRSDASPWPAAPSHSAKSSRKICAVRENG</sequence>
<gene>
    <name evidence="9" type="ORF">GMLC_06830</name>
</gene>
<dbReference type="InterPro" id="IPR029787">
    <property type="entry name" value="Nucleotide_cyclase"/>
</dbReference>
<dbReference type="SUPFAM" id="SSF55073">
    <property type="entry name" value="Nucleotide cyclase"/>
    <property type="match status" value="1"/>
</dbReference>
<protein>
    <recommendedName>
        <fullName evidence="11">Two-component system response regulator</fullName>
    </recommendedName>
</protein>
<dbReference type="Pfam" id="PF08447">
    <property type="entry name" value="PAS_3"/>
    <property type="match status" value="1"/>
</dbReference>
<comment type="caution">
    <text evidence="2">Lacks conserved residue(s) required for the propagation of feature annotation.</text>
</comment>
<dbReference type="SMART" id="SM00052">
    <property type="entry name" value="EAL"/>
    <property type="match status" value="1"/>
</dbReference>
<dbReference type="Proteomes" id="UP000587586">
    <property type="component" value="Unassembled WGS sequence"/>
</dbReference>
<dbReference type="InterPro" id="IPR001633">
    <property type="entry name" value="EAL_dom"/>
</dbReference>
<dbReference type="PANTHER" id="PTHR44757:SF2">
    <property type="entry name" value="BIOFILM ARCHITECTURE MAINTENANCE PROTEIN MBAA"/>
    <property type="match status" value="1"/>
</dbReference>
<dbReference type="PROSITE" id="PS50883">
    <property type="entry name" value="EAL"/>
    <property type="match status" value="1"/>
</dbReference>
<evidence type="ECO:0000259" key="5">
    <source>
        <dbReference type="PROSITE" id="PS50112"/>
    </source>
</evidence>
<dbReference type="InterPro" id="IPR043128">
    <property type="entry name" value="Rev_trsase/Diguanyl_cyclase"/>
</dbReference>
<dbReference type="InterPro" id="IPR011006">
    <property type="entry name" value="CheY-like_superfamily"/>
</dbReference>
<dbReference type="FunFam" id="3.20.20.450:FF:000001">
    <property type="entry name" value="Cyclic di-GMP phosphodiesterase yahA"/>
    <property type="match status" value="1"/>
</dbReference>
<evidence type="ECO:0000259" key="4">
    <source>
        <dbReference type="PROSITE" id="PS50110"/>
    </source>
</evidence>
<organism evidence="9 10">
    <name type="scientific">Geomonas limicola</name>
    <dbReference type="NCBI Taxonomy" id="2740186"/>
    <lineage>
        <taxon>Bacteria</taxon>
        <taxon>Pseudomonadati</taxon>
        <taxon>Thermodesulfobacteriota</taxon>
        <taxon>Desulfuromonadia</taxon>
        <taxon>Geobacterales</taxon>
        <taxon>Geobacteraceae</taxon>
        <taxon>Geomonas</taxon>
    </lineage>
</organism>
<dbReference type="FunFam" id="3.30.70.270:FF:000001">
    <property type="entry name" value="Diguanylate cyclase domain protein"/>
    <property type="match status" value="1"/>
</dbReference>
<dbReference type="NCBIfam" id="TIGR00229">
    <property type="entry name" value="sensory_box"/>
    <property type="match status" value="1"/>
</dbReference>
<dbReference type="InterPro" id="IPR001789">
    <property type="entry name" value="Sig_transdc_resp-reg_receiver"/>
</dbReference>
<dbReference type="EMBL" id="BLXZ01000001">
    <property type="protein sequence ID" value="GFO67104.1"/>
    <property type="molecule type" value="Genomic_DNA"/>
</dbReference>
<dbReference type="SMART" id="SM00091">
    <property type="entry name" value="PAS"/>
    <property type="match status" value="2"/>
</dbReference>
<feature type="domain" description="GGDEF" evidence="8">
    <location>
        <begin position="417"/>
        <end position="550"/>
    </location>
</feature>
<dbReference type="CDD" id="cd00130">
    <property type="entry name" value="PAS"/>
    <property type="match status" value="2"/>
</dbReference>
<evidence type="ECO:0000313" key="10">
    <source>
        <dbReference type="Proteomes" id="UP000587586"/>
    </source>
</evidence>
<dbReference type="InterPro" id="IPR001610">
    <property type="entry name" value="PAC"/>
</dbReference>
<dbReference type="GO" id="GO:0071111">
    <property type="term" value="F:cyclic-guanylate-specific phosphodiesterase activity"/>
    <property type="evidence" value="ECO:0007669"/>
    <property type="project" value="UniProtKB-EC"/>
</dbReference>
<evidence type="ECO:0000259" key="8">
    <source>
        <dbReference type="PROSITE" id="PS50887"/>
    </source>
</evidence>
<name>A0A6V8N582_9BACT</name>
<dbReference type="InterPro" id="IPR000014">
    <property type="entry name" value="PAS"/>
</dbReference>
<comment type="catalytic activity">
    <reaction evidence="1">
        <text>3',3'-c-di-GMP + H2O = 5'-phosphoguanylyl(3'-&gt;5')guanosine + H(+)</text>
        <dbReference type="Rhea" id="RHEA:24902"/>
        <dbReference type="ChEBI" id="CHEBI:15377"/>
        <dbReference type="ChEBI" id="CHEBI:15378"/>
        <dbReference type="ChEBI" id="CHEBI:58754"/>
        <dbReference type="ChEBI" id="CHEBI:58805"/>
        <dbReference type="EC" id="3.1.4.52"/>
    </reaction>
    <physiologicalReaction direction="left-to-right" evidence="1">
        <dbReference type="Rhea" id="RHEA:24903"/>
    </physiologicalReaction>
</comment>
<dbReference type="Pfam" id="PF00072">
    <property type="entry name" value="Response_reg"/>
    <property type="match status" value="1"/>
</dbReference>
<dbReference type="InterPro" id="IPR035965">
    <property type="entry name" value="PAS-like_dom_sf"/>
</dbReference>
<dbReference type="Gene3D" id="2.10.70.100">
    <property type="match status" value="1"/>
</dbReference>
<dbReference type="SUPFAM" id="SSF55785">
    <property type="entry name" value="PYP-like sensor domain (PAS domain)"/>
    <property type="match status" value="2"/>
</dbReference>
<dbReference type="NCBIfam" id="TIGR00254">
    <property type="entry name" value="GGDEF"/>
    <property type="match status" value="1"/>
</dbReference>
<dbReference type="Pfam" id="PF00990">
    <property type="entry name" value="GGDEF"/>
    <property type="match status" value="1"/>
</dbReference>
<dbReference type="SMART" id="SM00086">
    <property type="entry name" value="PAC"/>
    <property type="match status" value="2"/>
</dbReference>
<evidence type="ECO:0000259" key="6">
    <source>
        <dbReference type="PROSITE" id="PS50113"/>
    </source>
</evidence>
<keyword evidence="10" id="KW-1185">Reference proteome</keyword>
<feature type="domain" description="EAL" evidence="7">
    <location>
        <begin position="559"/>
        <end position="813"/>
    </location>
</feature>
<dbReference type="PROSITE" id="PS50110">
    <property type="entry name" value="RESPONSE_REGULATORY"/>
    <property type="match status" value="1"/>
</dbReference>
<dbReference type="Gene3D" id="3.30.450.20">
    <property type="entry name" value="PAS domain"/>
    <property type="match status" value="2"/>
</dbReference>
<proteinExistence type="predicted"/>
<dbReference type="PROSITE" id="PS50112">
    <property type="entry name" value="PAS"/>
    <property type="match status" value="1"/>
</dbReference>
<feature type="compositionally biased region" description="Low complexity" evidence="3">
    <location>
        <begin position="831"/>
        <end position="843"/>
    </location>
</feature>
<feature type="domain" description="Response regulatory" evidence="4">
    <location>
        <begin position="11"/>
        <end position="127"/>
    </location>
</feature>
<comment type="caution">
    <text evidence="9">The sequence shown here is derived from an EMBL/GenBank/DDBJ whole genome shotgun (WGS) entry which is preliminary data.</text>
</comment>
<evidence type="ECO:0000256" key="1">
    <source>
        <dbReference type="ARBA" id="ARBA00051114"/>
    </source>
</evidence>
<dbReference type="AlphaFoldDB" id="A0A6V8N582"/>
<dbReference type="InterPro" id="IPR035919">
    <property type="entry name" value="EAL_sf"/>
</dbReference>
<dbReference type="PROSITE" id="PS50113">
    <property type="entry name" value="PAC"/>
    <property type="match status" value="1"/>
</dbReference>
<dbReference type="SMART" id="SM00448">
    <property type="entry name" value="REC"/>
    <property type="match status" value="1"/>
</dbReference>
<dbReference type="PANTHER" id="PTHR44757">
    <property type="entry name" value="DIGUANYLATE CYCLASE DGCP"/>
    <property type="match status" value="1"/>
</dbReference>
<feature type="region of interest" description="Disordered" evidence="3">
    <location>
        <begin position="828"/>
        <end position="856"/>
    </location>
</feature>
<dbReference type="Gene3D" id="3.40.50.2300">
    <property type="match status" value="1"/>
</dbReference>
<dbReference type="CDD" id="cd01948">
    <property type="entry name" value="EAL"/>
    <property type="match status" value="1"/>
</dbReference>
<dbReference type="InterPro" id="IPR052155">
    <property type="entry name" value="Biofilm_reg_signaling"/>
</dbReference>
<dbReference type="Gene3D" id="3.20.20.450">
    <property type="entry name" value="EAL domain"/>
    <property type="match status" value="1"/>
</dbReference>
<evidence type="ECO:0000259" key="7">
    <source>
        <dbReference type="PROSITE" id="PS50883"/>
    </source>
</evidence>
<dbReference type="SUPFAM" id="SSF141868">
    <property type="entry name" value="EAL domain-like"/>
    <property type="match status" value="1"/>
</dbReference>
<dbReference type="Pfam" id="PF13426">
    <property type="entry name" value="PAS_9"/>
    <property type="match status" value="1"/>
</dbReference>
<reference evidence="10" key="1">
    <citation type="submission" date="2020-06" db="EMBL/GenBank/DDBJ databases">
        <title>Draft genomic sequecing of Geomonas sp. Red745.</title>
        <authorList>
            <person name="Itoh H."/>
            <person name="Xu Z.X."/>
            <person name="Ushijima N."/>
            <person name="Masuda Y."/>
            <person name="Shiratori Y."/>
            <person name="Senoo K."/>
        </authorList>
    </citation>
    <scope>NUCLEOTIDE SEQUENCE [LARGE SCALE GENOMIC DNA]</scope>
    <source>
        <strain evidence="10">Red745</strain>
    </source>
</reference>
<dbReference type="InterPro" id="IPR000160">
    <property type="entry name" value="GGDEF_dom"/>
</dbReference>
<dbReference type="GO" id="GO:0071732">
    <property type="term" value="P:cellular response to nitric oxide"/>
    <property type="evidence" value="ECO:0007669"/>
    <property type="project" value="UniProtKB-ARBA"/>
</dbReference>
<dbReference type="InterPro" id="IPR013655">
    <property type="entry name" value="PAS_fold_3"/>
</dbReference>
<accession>A0A6V8N582</accession>
<dbReference type="GO" id="GO:0000160">
    <property type="term" value="P:phosphorelay signal transduction system"/>
    <property type="evidence" value="ECO:0007669"/>
    <property type="project" value="InterPro"/>
</dbReference>
<dbReference type="RefSeq" id="WP_183359620.1">
    <property type="nucleotide sequence ID" value="NZ_BLXZ01000001.1"/>
</dbReference>